<name>A0ACB7GJR7_MANES</name>
<accession>A0ACB7GJR7</accession>
<sequence>MTMTPRSIFTRTWRSFHFQLQIEIGTLYYPILLFKYSFHSSNSTRSRKDARLRSKFYSASFPDLDDALSSFNHIILMHPLPSIVQFVRFLSALVRMKQYHTVLSSSRKTDSLGISRSVNSLNILINCYCRLHRVDFGFSVLGKSLKLGLEPDIVTFTTLIDGMCKDSTINRQ</sequence>
<proteinExistence type="predicted"/>
<keyword evidence="2" id="KW-1185">Reference proteome</keyword>
<dbReference type="EMBL" id="CM004399">
    <property type="protein sequence ID" value="KAG8639908.1"/>
    <property type="molecule type" value="Genomic_DNA"/>
</dbReference>
<organism evidence="1 2">
    <name type="scientific">Manihot esculenta</name>
    <name type="common">Cassava</name>
    <name type="synonym">Jatropha manihot</name>
    <dbReference type="NCBI Taxonomy" id="3983"/>
    <lineage>
        <taxon>Eukaryota</taxon>
        <taxon>Viridiplantae</taxon>
        <taxon>Streptophyta</taxon>
        <taxon>Embryophyta</taxon>
        <taxon>Tracheophyta</taxon>
        <taxon>Spermatophyta</taxon>
        <taxon>Magnoliopsida</taxon>
        <taxon>eudicotyledons</taxon>
        <taxon>Gunneridae</taxon>
        <taxon>Pentapetalae</taxon>
        <taxon>rosids</taxon>
        <taxon>fabids</taxon>
        <taxon>Malpighiales</taxon>
        <taxon>Euphorbiaceae</taxon>
        <taxon>Crotonoideae</taxon>
        <taxon>Manihoteae</taxon>
        <taxon>Manihot</taxon>
    </lineage>
</organism>
<dbReference type="Proteomes" id="UP000091857">
    <property type="component" value="Chromosome 13"/>
</dbReference>
<gene>
    <name evidence="1" type="ORF">MANES_13G003702v8</name>
</gene>
<evidence type="ECO:0000313" key="1">
    <source>
        <dbReference type="EMBL" id="KAG8639908.1"/>
    </source>
</evidence>
<reference evidence="2" key="1">
    <citation type="journal article" date="2016" name="Nat. Biotechnol.">
        <title>Sequencing wild and cultivated cassava and related species reveals extensive interspecific hybridization and genetic diversity.</title>
        <authorList>
            <person name="Bredeson J.V."/>
            <person name="Lyons J.B."/>
            <person name="Prochnik S.E."/>
            <person name="Wu G.A."/>
            <person name="Ha C.M."/>
            <person name="Edsinger-Gonzales E."/>
            <person name="Grimwood J."/>
            <person name="Schmutz J."/>
            <person name="Rabbi I.Y."/>
            <person name="Egesi C."/>
            <person name="Nauluvula P."/>
            <person name="Lebot V."/>
            <person name="Ndunguru J."/>
            <person name="Mkamilo G."/>
            <person name="Bart R.S."/>
            <person name="Setter T.L."/>
            <person name="Gleadow R.M."/>
            <person name="Kulakow P."/>
            <person name="Ferguson M.E."/>
            <person name="Rounsley S."/>
            <person name="Rokhsar D.S."/>
        </authorList>
    </citation>
    <scope>NUCLEOTIDE SEQUENCE [LARGE SCALE GENOMIC DNA]</scope>
    <source>
        <strain evidence="2">cv. AM560-2</strain>
    </source>
</reference>
<protein>
    <submittedName>
        <fullName evidence="1">Uncharacterized protein</fullName>
    </submittedName>
</protein>
<evidence type="ECO:0000313" key="2">
    <source>
        <dbReference type="Proteomes" id="UP000091857"/>
    </source>
</evidence>
<comment type="caution">
    <text evidence="1">The sequence shown here is derived from an EMBL/GenBank/DDBJ whole genome shotgun (WGS) entry which is preliminary data.</text>
</comment>